<evidence type="ECO:0000259" key="8">
    <source>
        <dbReference type="Pfam" id="PF05840"/>
    </source>
</evidence>
<keyword evidence="4" id="KW-0540">Nuclease</keyword>
<proteinExistence type="inferred from homology"/>
<evidence type="ECO:0000256" key="7">
    <source>
        <dbReference type="SAM" id="MobiDB-lite"/>
    </source>
</evidence>
<evidence type="ECO:0000313" key="9">
    <source>
        <dbReference type="EMBL" id="WRS40011.1"/>
    </source>
</evidence>
<keyword evidence="3" id="KW-0235">DNA replication</keyword>
<comment type="similarity">
    <text evidence="2">Belongs to the phage GPA family.</text>
</comment>
<feature type="compositionally biased region" description="Basic and acidic residues" evidence="7">
    <location>
        <begin position="569"/>
        <end position="584"/>
    </location>
</feature>
<feature type="compositionally biased region" description="Basic residues" evidence="7">
    <location>
        <begin position="585"/>
        <end position="596"/>
    </location>
</feature>
<protein>
    <submittedName>
        <fullName evidence="9">Replication endonuclease</fullName>
    </submittedName>
</protein>
<evidence type="ECO:0000256" key="1">
    <source>
        <dbReference type="ARBA" id="ARBA00003293"/>
    </source>
</evidence>
<evidence type="ECO:0000256" key="6">
    <source>
        <dbReference type="ARBA" id="ARBA00022801"/>
    </source>
</evidence>
<feature type="domain" description="Replication gene A protein-like" evidence="8">
    <location>
        <begin position="162"/>
        <end position="434"/>
    </location>
</feature>
<accession>A0ABZ1CL59</accession>
<comment type="function">
    <text evidence="1">Possible endonuclease which induces a single-strand cut and initiates DNA replication.</text>
</comment>
<keyword evidence="6" id="KW-0378">Hydrolase</keyword>
<evidence type="ECO:0000256" key="5">
    <source>
        <dbReference type="ARBA" id="ARBA00022759"/>
    </source>
</evidence>
<keyword evidence="10" id="KW-1185">Reference proteome</keyword>
<dbReference type="Proteomes" id="UP001334732">
    <property type="component" value="Chromosome"/>
</dbReference>
<dbReference type="Pfam" id="PF05840">
    <property type="entry name" value="Phage_GPA"/>
    <property type="match status" value="1"/>
</dbReference>
<sequence>MSSHGLFPTPYAPAPTEVLLEGLPDELRVHASALLADIASAYKQRRDALPIFGRLSPSEAAPFAPAARLLQGRYGSLQERVGQHVLRTLHEQQERDEHAAVARIAEAVQVAGKRHLRWNETDIRDAAEVLAERCNTPAWGDEQILRVSQHWLGVPFEVPGKTAKAKRARLQTPRWWRRTIRRIIMRAVENAHLLAGMVGRGRMKYASNHAVRVRQQNLARQDEWLKNTTAERVDAATGEVICKPLPTREAATKAKLAEFWAWCAGVQALAQADGLEMAMLTLTLEPSFHPAPAIGKTSWDGTTPDLANREIGRRWAQIRASLAKQDITLSGFRAAEPHGDGCPHWHLFLIYRPDIRATVLAETLKVFPGKIALRIRDHQGEDHRCIFGDPEDALTGTWRPALGNEGTQAELAVINTAHASIAAYVTKYVIKQSEDDRAGAWRSTWGIRGIQWFGIRSALTKWRELRRLSTAPPGELASSLWQAATTKDAAAFLRLLGGLAAGGGKTAPSQPLMAHTRTAYGEDGARLVGYLLGGEPAITRPHEWKLMTHRPPPAPTVTVKQIYPSKPKNPVEGEHNRPRPEGRVPKKAVNRRQKVVKRVDKGKAVFPMSKKCPI</sequence>
<evidence type="ECO:0000256" key="2">
    <source>
        <dbReference type="ARBA" id="ARBA00009260"/>
    </source>
</evidence>
<evidence type="ECO:0000313" key="10">
    <source>
        <dbReference type="Proteomes" id="UP001334732"/>
    </source>
</evidence>
<name>A0ABZ1CL59_9PROT</name>
<organism evidence="9 10">
    <name type="scientific">Thiobacillus sedimenti</name>
    <dbReference type="NCBI Taxonomy" id="3110231"/>
    <lineage>
        <taxon>Bacteria</taxon>
        <taxon>Pseudomonadati</taxon>
        <taxon>Pseudomonadota</taxon>
        <taxon>Betaproteobacteria</taxon>
        <taxon>Nitrosomonadales</taxon>
        <taxon>Thiobacillaceae</taxon>
        <taxon>Thiobacillus</taxon>
    </lineage>
</organism>
<dbReference type="RefSeq" id="WP_324780542.1">
    <property type="nucleotide sequence ID" value="NZ_CP141769.1"/>
</dbReference>
<gene>
    <name evidence="9" type="ORF">VA613_03845</name>
</gene>
<dbReference type="InterPro" id="IPR008766">
    <property type="entry name" value="Replication_gene_A-like"/>
</dbReference>
<dbReference type="EMBL" id="CP141769">
    <property type="protein sequence ID" value="WRS40011.1"/>
    <property type="molecule type" value="Genomic_DNA"/>
</dbReference>
<dbReference type="GO" id="GO:0004519">
    <property type="term" value="F:endonuclease activity"/>
    <property type="evidence" value="ECO:0007669"/>
    <property type="project" value="UniProtKB-KW"/>
</dbReference>
<feature type="region of interest" description="Disordered" evidence="7">
    <location>
        <begin position="552"/>
        <end position="597"/>
    </location>
</feature>
<keyword evidence="5 9" id="KW-0255">Endonuclease</keyword>
<evidence type="ECO:0000256" key="4">
    <source>
        <dbReference type="ARBA" id="ARBA00022722"/>
    </source>
</evidence>
<evidence type="ECO:0000256" key="3">
    <source>
        <dbReference type="ARBA" id="ARBA00022705"/>
    </source>
</evidence>
<reference evidence="9 10" key="1">
    <citation type="submission" date="2023-12" db="EMBL/GenBank/DDBJ databases">
        <title>Thiobacillus sedimentum sp. nov., a chemolithoautotrophic sulfur-oxidizing bacterium isolated from freshwater sediment.</title>
        <authorList>
            <person name="Luo J."/>
            <person name="Dai C."/>
        </authorList>
    </citation>
    <scope>NUCLEOTIDE SEQUENCE [LARGE SCALE GENOMIC DNA]</scope>
    <source>
        <strain evidence="9 10">SCUT-2</strain>
    </source>
</reference>